<comment type="caution">
    <text evidence="2">The sequence shown here is derived from an EMBL/GenBank/DDBJ whole genome shotgun (WGS) entry which is preliminary data.</text>
</comment>
<evidence type="ECO:0000256" key="1">
    <source>
        <dbReference type="SAM" id="Phobius"/>
    </source>
</evidence>
<keyword evidence="1" id="KW-0472">Membrane</keyword>
<reference evidence="2 3" key="1">
    <citation type="submission" date="2024-10" db="EMBL/GenBank/DDBJ databases">
        <authorList>
            <person name="Kim D."/>
        </authorList>
    </citation>
    <scope>NUCLEOTIDE SEQUENCE [LARGE SCALE GENOMIC DNA]</scope>
    <source>
        <strain evidence="2">BH-2024</strain>
    </source>
</reference>
<evidence type="ECO:0000313" key="2">
    <source>
        <dbReference type="EMBL" id="KAL3071857.1"/>
    </source>
</evidence>
<evidence type="ECO:0000313" key="3">
    <source>
        <dbReference type="Proteomes" id="UP001620626"/>
    </source>
</evidence>
<name>A0ABD2HVG0_9BILA</name>
<dbReference type="AlphaFoldDB" id="A0ABD2HVG0"/>
<sequence>MAWRRLNFSFSQNCYIGCLKTIFVITFIFAVVFVVVFRGIYLDQKKSIAEMSQIVNEVIANFSRPPRLAKACCSCCGKC</sequence>
<accession>A0ABD2HVG0</accession>
<organism evidence="2 3">
    <name type="scientific">Heterodera trifolii</name>
    <dbReference type="NCBI Taxonomy" id="157864"/>
    <lineage>
        <taxon>Eukaryota</taxon>
        <taxon>Metazoa</taxon>
        <taxon>Ecdysozoa</taxon>
        <taxon>Nematoda</taxon>
        <taxon>Chromadorea</taxon>
        <taxon>Rhabditida</taxon>
        <taxon>Tylenchina</taxon>
        <taxon>Tylenchomorpha</taxon>
        <taxon>Tylenchoidea</taxon>
        <taxon>Heteroderidae</taxon>
        <taxon>Heteroderinae</taxon>
        <taxon>Heterodera</taxon>
    </lineage>
</organism>
<dbReference type="EMBL" id="JBICBT010001355">
    <property type="protein sequence ID" value="KAL3071857.1"/>
    <property type="molecule type" value="Genomic_DNA"/>
</dbReference>
<gene>
    <name evidence="2" type="ORF">niasHT_031048</name>
</gene>
<protein>
    <submittedName>
        <fullName evidence="2">Uncharacterized protein</fullName>
    </submittedName>
</protein>
<keyword evidence="1" id="KW-1133">Transmembrane helix</keyword>
<keyword evidence="3" id="KW-1185">Reference proteome</keyword>
<dbReference type="Proteomes" id="UP001620626">
    <property type="component" value="Unassembled WGS sequence"/>
</dbReference>
<keyword evidence="1" id="KW-0812">Transmembrane</keyword>
<proteinExistence type="predicted"/>
<feature type="transmembrane region" description="Helical" evidence="1">
    <location>
        <begin position="21"/>
        <end position="41"/>
    </location>
</feature>